<protein>
    <submittedName>
        <fullName evidence="1">Uncharacterized protein</fullName>
    </submittedName>
</protein>
<gene>
    <name evidence="1" type="ORF">JN11_02947</name>
</gene>
<keyword evidence="2" id="KW-1185">Reference proteome</keyword>
<dbReference type="AlphaFoldDB" id="A0A562TYS1"/>
<dbReference type="RefSeq" id="WP_144913688.1">
    <property type="nucleotide sequence ID" value="NZ_VLLI01000008.1"/>
</dbReference>
<accession>A0A562TYS1</accession>
<reference evidence="1 2" key="1">
    <citation type="submission" date="2019-07" db="EMBL/GenBank/DDBJ databases">
        <title>Genomic Encyclopedia of Archaeal and Bacterial Type Strains, Phase II (KMG-II): from individual species to whole genera.</title>
        <authorList>
            <person name="Goeker M."/>
        </authorList>
    </citation>
    <scope>NUCLEOTIDE SEQUENCE [LARGE SCALE GENOMIC DNA]</scope>
    <source>
        <strain evidence="1 2">ATCC BAA-1854</strain>
    </source>
</reference>
<dbReference type="Proteomes" id="UP000317010">
    <property type="component" value="Unassembled WGS sequence"/>
</dbReference>
<dbReference type="PROSITE" id="PS51257">
    <property type="entry name" value="PROKAR_LIPOPROTEIN"/>
    <property type="match status" value="1"/>
</dbReference>
<dbReference type="EMBL" id="VLLI01000008">
    <property type="protein sequence ID" value="TWI98759.1"/>
    <property type="molecule type" value="Genomic_DNA"/>
</dbReference>
<evidence type="ECO:0000313" key="2">
    <source>
        <dbReference type="Proteomes" id="UP000317010"/>
    </source>
</evidence>
<proteinExistence type="predicted"/>
<dbReference type="OrthoDB" id="670847at2"/>
<name>A0A562TYS1_9SPHI</name>
<evidence type="ECO:0000313" key="1">
    <source>
        <dbReference type="EMBL" id="TWI98759.1"/>
    </source>
</evidence>
<comment type="caution">
    <text evidence="1">The sequence shown here is derived from an EMBL/GenBank/DDBJ whole genome shotgun (WGS) entry which is preliminary data.</text>
</comment>
<sequence length="227" mass="25979">MKNLILLSLIFGLILSGCSSDTKSEASKKTKTDTTKLSSNSKAKVSAKDSSETITKDKEEIQTLIRNMLIWADSGKGIDLLPILSKDSICTGFDFDKEKQTLEKLKETGFFAEEFINNYDQIIQTLDKKIKNKEFEPWNVYELPPFVFANDSSPWCSCQDNFPWGNVEVEVIKLSGDKGELKWNWGKLDPRTDPSWKDFGEPFKVVKEDGKWKISYLRGFDYEESIK</sequence>
<organism evidence="1 2">
    <name type="scientific">Mucilaginibacter frigoritolerans</name>
    <dbReference type="NCBI Taxonomy" id="652788"/>
    <lineage>
        <taxon>Bacteria</taxon>
        <taxon>Pseudomonadati</taxon>
        <taxon>Bacteroidota</taxon>
        <taxon>Sphingobacteriia</taxon>
        <taxon>Sphingobacteriales</taxon>
        <taxon>Sphingobacteriaceae</taxon>
        <taxon>Mucilaginibacter</taxon>
    </lineage>
</organism>